<proteinExistence type="predicted"/>
<protein>
    <recommendedName>
        <fullName evidence="3">DUF697 domain-containing protein</fullName>
    </recommendedName>
</protein>
<dbReference type="Proteomes" id="UP000808146">
    <property type="component" value="Unassembled WGS sequence"/>
</dbReference>
<comment type="caution">
    <text evidence="1">The sequence shown here is derived from an EMBL/GenBank/DDBJ whole genome shotgun (WGS) entry which is preliminary data.</text>
</comment>
<dbReference type="EMBL" id="JADKBR010000005">
    <property type="protein sequence ID" value="MBK8890112.1"/>
    <property type="molecule type" value="Genomic_DNA"/>
</dbReference>
<dbReference type="AlphaFoldDB" id="A0A9D7LTJ5"/>
<evidence type="ECO:0000313" key="2">
    <source>
        <dbReference type="Proteomes" id="UP000808146"/>
    </source>
</evidence>
<evidence type="ECO:0008006" key="3">
    <source>
        <dbReference type="Google" id="ProtNLM"/>
    </source>
</evidence>
<evidence type="ECO:0000313" key="1">
    <source>
        <dbReference type="EMBL" id="MBK8890112.1"/>
    </source>
</evidence>
<accession>A0A9D7LTJ5</accession>
<reference evidence="1" key="1">
    <citation type="submission" date="2020-10" db="EMBL/GenBank/DDBJ databases">
        <title>Connecting structure to function with the recovery of over 1000 high-quality activated sludge metagenome-assembled genomes encoding full-length rRNA genes using long-read sequencing.</title>
        <authorList>
            <person name="Singleton C.M."/>
            <person name="Petriglieri F."/>
            <person name="Kristensen J.M."/>
            <person name="Kirkegaard R.H."/>
            <person name="Michaelsen T.Y."/>
            <person name="Andersen M.H."/>
            <person name="Karst S.M."/>
            <person name="Dueholm M.S."/>
            <person name="Nielsen P.H."/>
            <person name="Albertsen M."/>
        </authorList>
    </citation>
    <scope>NUCLEOTIDE SEQUENCE</scope>
    <source>
        <strain evidence="1">OdNE_18-Q3-R46-58_BAT3C.305</strain>
    </source>
</reference>
<gene>
    <name evidence="1" type="ORF">IPN75_06780</name>
</gene>
<name>A0A9D7LTJ5_9RHOO</name>
<organism evidence="1 2">
    <name type="scientific">Candidatus Dechloromonas phosphorivorans</name>
    <dbReference type="NCBI Taxonomy" id="2899244"/>
    <lineage>
        <taxon>Bacteria</taxon>
        <taxon>Pseudomonadati</taxon>
        <taxon>Pseudomonadota</taxon>
        <taxon>Betaproteobacteria</taxon>
        <taxon>Rhodocyclales</taxon>
        <taxon>Azonexaceae</taxon>
        <taxon>Dechloromonas</taxon>
    </lineage>
</organism>
<sequence length="168" mass="17789">MTAATADAAWADARASNPTEALRQECRAMARRRAALAAATSLIPIPGIDLATDLALMTRLINRINEHFGLSEEQIGRLSSQRQALVYRLLAGAGGTLAARLTTPVLIGRIVRIVGLRLTTMQAARLVPIAGQVVAAGIGYWSVNTVAMRHIAHCERIVGELQGGTAQG</sequence>